<comment type="function">
    <text evidence="6">May nick specific sequences that contain T:G mispairs resulting from m5C-deamination.</text>
</comment>
<evidence type="ECO:0000256" key="6">
    <source>
        <dbReference type="PIRNR" id="PIRNR018267"/>
    </source>
</evidence>
<dbReference type="CDD" id="cd00221">
    <property type="entry name" value="Vsr"/>
    <property type="match status" value="1"/>
</dbReference>
<name>A0A7Y9QZU7_9BURK</name>
<dbReference type="InterPro" id="IPR004603">
    <property type="entry name" value="DNA_mismatch_endonuc_vsr"/>
</dbReference>
<organism evidence="7 8">
    <name type="scientific">Sphaerotilus montanus</name>
    <dbReference type="NCBI Taxonomy" id="522889"/>
    <lineage>
        <taxon>Bacteria</taxon>
        <taxon>Pseudomonadati</taxon>
        <taxon>Pseudomonadota</taxon>
        <taxon>Betaproteobacteria</taxon>
        <taxon>Burkholderiales</taxon>
        <taxon>Sphaerotilaceae</taxon>
        <taxon>Sphaerotilus</taxon>
    </lineage>
</organism>
<dbReference type="Pfam" id="PF03852">
    <property type="entry name" value="Vsr"/>
    <property type="match status" value="1"/>
</dbReference>
<dbReference type="GO" id="GO:0016787">
    <property type="term" value="F:hydrolase activity"/>
    <property type="evidence" value="ECO:0007669"/>
    <property type="project" value="UniProtKB-KW"/>
</dbReference>
<dbReference type="EMBL" id="JACCFH010000001">
    <property type="protein sequence ID" value="NYG34567.1"/>
    <property type="molecule type" value="Genomic_DNA"/>
</dbReference>
<protein>
    <recommendedName>
        <fullName evidence="6">Very short patch repair endonuclease</fullName>
        <ecNumber evidence="6">3.1.-.-</ecNumber>
    </recommendedName>
</protein>
<gene>
    <name evidence="7" type="ORF">BDD16_003553</name>
</gene>
<dbReference type="SUPFAM" id="SSF52980">
    <property type="entry name" value="Restriction endonuclease-like"/>
    <property type="match status" value="1"/>
</dbReference>
<dbReference type="EC" id="3.1.-.-" evidence="6"/>
<evidence type="ECO:0000256" key="5">
    <source>
        <dbReference type="ARBA" id="ARBA00023204"/>
    </source>
</evidence>
<comment type="similarity">
    <text evidence="6">Belongs to the vsr family.</text>
</comment>
<dbReference type="GO" id="GO:0006298">
    <property type="term" value="P:mismatch repair"/>
    <property type="evidence" value="ECO:0007669"/>
    <property type="project" value="UniProtKB-UniRule"/>
</dbReference>
<proteinExistence type="inferred from homology"/>
<dbReference type="Gene3D" id="3.40.960.10">
    <property type="entry name" value="VSR Endonuclease"/>
    <property type="match status" value="1"/>
</dbReference>
<evidence type="ECO:0000256" key="2">
    <source>
        <dbReference type="ARBA" id="ARBA00022759"/>
    </source>
</evidence>
<keyword evidence="1 6" id="KW-0540">Nuclease</keyword>
<evidence type="ECO:0000256" key="4">
    <source>
        <dbReference type="ARBA" id="ARBA00022801"/>
    </source>
</evidence>
<sequence>MTDVVNRETRSRMMAGIRGKNTRPEMRVRRYLHATGLRFRLHDRTLPGSPDLVFPAHRIAVFVHGCFWHRHPFCKYATMPAERREFWLEKFGKNIVRDQRNLLALGQAGWTPLVIWECETRSEDRLDELYWQIRSESITNR</sequence>
<keyword evidence="4 6" id="KW-0378">Hydrolase</keyword>
<evidence type="ECO:0000256" key="1">
    <source>
        <dbReference type="ARBA" id="ARBA00022722"/>
    </source>
</evidence>
<keyword evidence="3 6" id="KW-0227">DNA damage</keyword>
<dbReference type="Proteomes" id="UP000518288">
    <property type="component" value="Unassembled WGS sequence"/>
</dbReference>
<dbReference type="RefSeq" id="WP_179635187.1">
    <property type="nucleotide sequence ID" value="NZ_JACCFH010000001.1"/>
</dbReference>
<evidence type="ECO:0000313" key="8">
    <source>
        <dbReference type="Proteomes" id="UP000518288"/>
    </source>
</evidence>
<keyword evidence="2 6" id="KW-0255">Endonuclease</keyword>
<comment type="caution">
    <text evidence="7">The sequence shown here is derived from an EMBL/GenBank/DDBJ whole genome shotgun (WGS) entry which is preliminary data.</text>
</comment>
<dbReference type="PIRSF" id="PIRSF018267">
    <property type="entry name" value="VSR_endonuc"/>
    <property type="match status" value="1"/>
</dbReference>
<evidence type="ECO:0000313" key="7">
    <source>
        <dbReference type="EMBL" id="NYG34567.1"/>
    </source>
</evidence>
<keyword evidence="8" id="KW-1185">Reference proteome</keyword>
<dbReference type="GO" id="GO:0004519">
    <property type="term" value="F:endonuclease activity"/>
    <property type="evidence" value="ECO:0007669"/>
    <property type="project" value="UniProtKB-KW"/>
</dbReference>
<keyword evidence="5 6" id="KW-0234">DNA repair</keyword>
<dbReference type="NCBIfam" id="TIGR00632">
    <property type="entry name" value="vsr"/>
    <property type="match status" value="1"/>
</dbReference>
<accession>A0A7Y9QZU7</accession>
<evidence type="ECO:0000256" key="3">
    <source>
        <dbReference type="ARBA" id="ARBA00022763"/>
    </source>
</evidence>
<dbReference type="InterPro" id="IPR011335">
    <property type="entry name" value="Restrct_endonuc-II-like"/>
</dbReference>
<dbReference type="AlphaFoldDB" id="A0A7Y9QZU7"/>
<reference evidence="7 8" key="1">
    <citation type="submission" date="2020-07" db="EMBL/GenBank/DDBJ databases">
        <title>Genomic Encyclopedia of Archaeal and Bacterial Type Strains, Phase II (KMG-II): from individual species to whole genera.</title>
        <authorList>
            <person name="Goeker M."/>
        </authorList>
    </citation>
    <scope>NUCLEOTIDE SEQUENCE [LARGE SCALE GENOMIC DNA]</scope>
    <source>
        <strain evidence="7 8">DSM 21226</strain>
    </source>
</reference>